<keyword evidence="2" id="KW-1185">Reference proteome</keyword>
<dbReference type="GO" id="GO:0003676">
    <property type="term" value="F:nucleic acid binding"/>
    <property type="evidence" value="ECO:0007669"/>
    <property type="project" value="InterPro"/>
</dbReference>
<sequence length="111" mass="13326">MTGDAQRRYDWYNFIMNRLEVQPTFLADIIWTDEAYFSRNTMYNKQNIHFWQLVNLRCAVEVRHQVRWSINVWCGIFNDWPGISRRHVNGIPILVTSEGRNIRFSKGFAVE</sequence>
<dbReference type="AlphaFoldDB" id="A0A4Y2GVY0"/>
<dbReference type="OrthoDB" id="6461078at2759"/>
<dbReference type="Gene3D" id="3.30.420.10">
    <property type="entry name" value="Ribonuclease H-like superfamily/Ribonuclease H"/>
    <property type="match status" value="1"/>
</dbReference>
<accession>A0A4Y2GVY0</accession>
<protein>
    <submittedName>
        <fullName evidence="1">Uncharacterized protein</fullName>
    </submittedName>
</protein>
<proteinExistence type="predicted"/>
<evidence type="ECO:0000313" key="1">
    <source>
        <dbReference type="EMBL" id="GBM57029.1"/>
    </source>
</evidence>
<evidence type="ECO:0000313" key="2">
    <source>
        <dbReference type="Proteomes" id="UP000499080"/>
    </source>
</evidence>
<organism evidence="1 2">
    <name type="scientific">Araneus ventricosus</name>
    <name type="common">Orbweaver spider</name>
    <name type="synonym">Epeira ventricosa</name>
    <dbReference type="NCBI Taxonomy" id="182803"/>
    <lineage>
        <taxon>Eukaryota</taxon>
        <taxon>Metazoa</taxon>
        <taxon>Ecdysozoa</taxon>
        <taxon>Arthropoda</taxon>
        <taxon>Chelicerata</taxon>
        <taxon>Arachnida</taxon>
        <taxon>Araneae</taxon>
        <taxon>Araneomorphae</taxon>
        <taxon>Entelegynae</taxon>
        <taxon>Araneoidea</taxon>
        <taxon>Araneidae</taxon>
        <taxon>Araneus</taxon>
    </lineage>
</organism>
<dbReference type="InterPro" id="IPR036397">
    <property type="entry name" value="RNaseH_sf"/>
</dbReference>
<dbReference type="Proteomes" id="UP000499080">
    <property type="component" value="Unassembled WGS sequence"/>
</dbReference>
<reference evidence="1 2" key="1">
    <citation type="journal article" date="2019" name="Sci. Rep.">
        <title>Orb-weaving spider Araneus ventricosus genome elucidates the spidroin gene catalogue.</title>
        <authorList>
            <person name="Kono N."/>
            <person name="Nakamura H."/>
            <person name="Ohtoshi R."/>
            <person name="Moran D.A.P."/>
            <person name="Shinohara A."/>
            <person name="Yoshida Y."/>
            <person name="Fujiwara M."/>
            <person name="Mori M."/>
            <person name="Tomita M."/>
            <person name="Arakawa K."/>
        </authorList>
    </citation>
    <scope>NUCLEOTIDE SEQUENCE [LARGE SCALE GENOMIC DNA]</scope>
</reference>
<dbReference type="PANTHER" id="PTHR47326:SF1">
    <property type="entry name" value="HTH PSQ-TYPE DOMAIN-CONTAINING PROTEIN"/>
    <property type="match status" value="1"/>
</dbReference>
<comment type="caution">
    <text evidence="1">The sequence shown here is derived from an EMBL/GenBank/DDBJ whole genome shotgun (WGS) entry which is preliminary data.</text>
</comment>
<dbReference type="EMBL" id="BGPR01001573">
    <property type="protein sequence ID" value="GBM57029.1"/>
    <property type="molecule type" value="Genomic_DNA"/>
</dbReference>
<dbReference type="PANTHER" id="PTHR47326">
    <property type="entry name" value="TRANSPOSABLE ELEMENT TC3 TRANSPOSASE-LIKE PROTEIN"/>
    <property type="match status" value="1"/>
</dbReference>
<name>A0A4Y2GVY0_ARAVE</name>
<gene>
    <name evidence="1" type="ORF">AVEN_85501_1</name>
</gene>